<dbReference type="STRING" id="1550241.MA03_03895"/>
<sequence>MSVVVTGGAGFIGSHLVEKLLSLGYQVTVVDNFSSGHIENLSGISSEIRLIRGDLRLPEVSEEAIRDEVDTVFHFAANPEVRVGDPKEHYENNILATYNLLEAMRRRDVKRIVFASTSTVYGDAARLPTPEDYSPMKPISLYGASKLACESMISAYTYTYGFTAVALRYANVVGPRAKRGVVKDFVAKLKANPHELEILGDGTQRKSYIWIDDAVEGTITAWQKTLRGFEAYNVGSEDSITVLDVAAIVVKEMGLTNVKYKITGGVDGGRGWVGDVKYMHLDIRKLKALGWAPKFNSSEAVRKAAKAAIVELTR</sequence>
<organism evidence="3 4">
    <name type="scientific">Infirmifilum uzonense</name>
    <dbReference type="NCBI Taxonomy" id="1550241"/>
    <lineage>
        <taxon>Archaea</taxon>
        <taxon>Thermoproteota</taxon>
        <taxon>Thermoprotei</taxon>
        <taxon>Thermofilales</taxon>
        <taxon>Thermofilaceae</taxon>
        <taxon>Infirmifilum</taxon>
    </lineage>
</organism>
<dbReference type="Gene3D" id="3.90.25.10">
    <property type="entry name" value="UDP-galactose 4-epimerase, domain 1"/>
    <property type="match status" value="1"/>
</dbReference>
<dbReference type="KEGG" id="thf:MA03_03895"/>
<dbReference type="InterPro" id="IPR036291">
    <property type="entry name" value="NAD(P)-bd_dom_sf"/>
</dbReference>
<proteinExistence type="inferred from homology"/>
<name>A0A0F7FJV1_9CREN</name>
<dbReference type="GeneID" id="25401344"/>
<dbReference type="RefSeq" id="WP_052884888.1">
    <property type="nucleotide sequence ID" value="NZ_CP009961.1"/>
</dbReference>
<dbReference type="Gene3D" id="3.40.50.720">
    <property type="entry name" value="NAD(P)-binding Rossmann-like Domain"/>
    <property type="match status" value="1"/>
</dbReference>
<dbReference type="HOGENOM" id="CLU_007383_1_7_2"/>
<dbReference type="PANTHER" id="PTHR43000">
    <property type="entry name" value="DTDP-D-GLUCOSE 4,6-DEHYDRATASE-RELATED"/>
    <property type="match status" value="1"/>
</dbReference>
<dbReference type="InterPro" id="IPR001509">
    <property type="entry name" value="Epimerase_deHydtase"/>
</dbReference>
<reference evidence="3 4" key="1">
    <citation type="journal article" date="2015" name="Stand. Genomic Sci.">
        <title>Complete genome sequence of and proposal of Thermofilum uzonense sp. nov. a novel hyperthermophilic crenarchaeon and emended description of the genus Thermofilum.</title>
        <authorList>
            <person name="Toshchakov S.V."/>
            <person name="Korzhenkov A.A."/>
            <person name="Samarov N.I."/>
            <person name="Mazunin I.O."/>
            <person name="Mozhey O.I."/>
            <person name="Shmyr I.S."/>
            <person name="Derbikova K.S."/>
            <person name="Taranov E.A."/>
            <person name="Dominova I.N."/>
            <person name="Bonch-Osmolovskaya E.A."/>
            <person name="Patrushev M.V."/>
            <person name="Podosokorskaya O.A."/>
            <person name="Kublanov I.V."/>
        </authorList>
    </citation>
    <scope>NUCLEOTIDE SEQUENCE [LARGE SCALE GENOMIC DNA]</scope>
    <source>
        <strain evidence="3 4">1807-2</strain>
    </source>
</reference>
<dbReference type="AlphaFoldDB" id="A0A0F7FJV1"/>
<evidence type="ECO:0000313" key="4">
    <source>
        <dbReference type="Proteomes" id="UP000067434"/>
    </source>
</evidence>
<accession>A0A0F7FJV1</accession>
<gene>
    <name evidence="3" type="ORF">MA03_03895</name>
</gene>
<dbReference type="CDD" id="cd05234">
    <property type="entry name" value="UDP_G4E_2_SDR_e"/>
    <property type="match status" value="1"/>
</dbReference>
<dbReference type="PATRIC" id="fig|1550241.5.peg.830"/>
<evidence type="ECO:0000259" key="2">
    <source>
        <dbReference type="Pfam" id="PF01370"/>
    </source>
</evidence>
<dbReference type="Proteomes" id="UP000067434">
    <property type="component" value="Chromosome"/>
</dbReference>
<feature type="domain" description="NAD-dependent epimerase/dehydratase" evidence="2">
    <location>
        <begin position="3"/>
        <end position="235"/>
    </location>
</feature>
<comment type="similarity">
    <text evidence="1">Belongs to the NAD(P)-dependent epimerase/dehydratase family.</text>
</comment>
<protein>
    <submittedName>
        <fullName evidence="3">UDP-glucose 4-epimerase</fullName>
    </submittedName>
</protein>
<evidence type="ECO:0000256" key="1">
    <source>
        <dbReference type="ARBA" id="ARBA00007637"/>
    </source>
</evidence>
<dbReference type="EMBL" id="CP009961">
    <property type="protein sequence ID" value="AKG39347.1"/>
    <property type="molecule type" value="Genomic_DNA"/>
</dbReference>
<dbReference type="OrthoDB" id="4907at2157"/>
<dbReference type="Pfam" id="PF01370">
    <property type="entry name" value="Epimerase"/>
    <property type="match status" value="1"/>
</dbReference>
<keyword evidence="4" id="KW-1185">Reference proteome</keyword>
<dbReference type="SUPFAM" id="SSF51735">
    <property type="entry name" value="NAD(P)-binding Rossmann-fold domains"/>
    <property type="match status" value="1"/>
</dbReference>
<evidence type="ECO:0000313" key="3">
    <source>
        <dbReference type="EMBL" id="AKG39347.1"/>
    </source>
</evidence>